<evidence type="ECO:0000313" key="1">
    <source>
        <dbReference type="EMBL" id="KAE8925059.1"/>
    </source>
</evidence>
<dbReference type="AlphaFoldDB" id="A0A6A3DTX7"/>
<evidence type="ECO:0000313" key="2">
    <source>
        <dbReference type="Proteomes" id="UP000429523"/>
    </source>
</evidence>
<dbReference type="EMBL" id="QXGF01002352">
    <property type="protein sequence ID" value="KAE8925059.1"/>
    <property type="molecule type" value="Genomic_DNA"/>
</dbReference>
<sequence>MARGAVDGDIQAGREQVQVARRTETRIHLRRVLVRPSGRHEVDAMPVALHSSSICRPVQAAEAVEKGHCGCAQPQLATRPGSFGFRRSRLKSERRHKHQGQDAKCRRVELYPPTIPLWGCHSAPCSSSKFDQHHYTGAKAEAVAMQMQMQQHSPASSYAETDCADSDSDDSGCGDCHIPASGRRQPHPHQCVSIAEGLDLSYHADMRLLRAGRYLHKHDDDLDCEQELDEDDPAFYGNLAFFRLQCGVQLRVVRRSAHPLKAPAAPASPSAVDDRDEDIFAMEL</sequence>
<protein>
    <submittedName>
        <fullName evidence="1">Uncharacterized protein</fullName>
    </submittedName>
</protein>
<gene>
    <name evidence="1" type="ORF">PF009_g24723</name>
</gene>
<organism evidence="1 2">
    <name type="scientific">Phytophthora fragariae</name>
    <dbReference type="NCBI Taxonomy" id="53985"/>
    <lineage>
        <taxon>Eukaryota</taxon>
        <taxon>Sar</taxon>
        <taxon>Stramenopiles</taxon>
        <taxon>Oomycota</taxon>
        <taxon>Peronosporomycetes</taxon>
        <taxon>Peronosporales</taxon>
        <taxon>Peronosporaceae</taxon>
        <taxon>Phytophthora</taxon>
    </lineage>
</organism>
<accession>A0A6A3DTX7</accession>
<comment type="caution">
    <text evidence="1">The sequence shown here is derived from an EMBL/GenBank/DDBJ whole genome shotgun (WGS) entry which is preliminary data.</text>
</comment>
<proteinExistence type="predicted"/>
<reference evidence="1 2" key="1">
    <citation type="submission" date="2018-08" db="EMBL/GenBank/DDBJ databases">
        <title>Genomic investigation of the strawberry pathogen Phytophthora fragariae indicates pathogenicity is determined by transcriptional variation in three key races.</title>
        <authorList>
            <person name="Adams T.M."/>
            <person name="Armitage A.D."/>
            <person name="Sobczyk M.K."/>
            <person name="Bates H.J."/>
            <person name="Dunwell J.M."/>
            <person name="Nellist C.F."/>
            <person name="Harrison R.J."/>
        </authorList>
    </citation>
    <scope>NUCLEOTIDE SEQUENCE [LARGE SCALE GENOMIC DNA]</scope>
    <source>
        <strain evidence="1 2">NOV-9</strain>
    </source>
</reference>
<name>A0A6A3DTX7_9STRA</name>
<dbReference type="Proteomes" id="UP000429523">
    <property type="component" value="Unassembled WGS sequence"/>
</dbReference>